<dbReference type="InterPro" id="IPR009001">
    <property type="entry name" value="Transl_elong_EF1A/Init_IF2_C"/>
</dbReference>
<dbReference type="PROSITE" id="PS51722">
    <property type="entry name" value="G_TR_2"/>
    <property type="match status" value="1"/>
</dbReference>
<keyword evidence="5" id="KW-0648">Protein biosynthesis</keyword>
<dbReference type="InterPro" id="IPR036390">
    <property type="entry name" value="WH_DNA-bd_sf"/>
</dbReference>
<dbReference type="SUPFAM" id="SSF46785">
    <property type="entry name" value="Winged helix' DNA-binding domain"/>
    <property type="match status" value="1"/>
</dbReference>
<dbReference type="InterPro" id="IPR009000">
    <property type="entry name" value="Transl_B-barrel_sf"/>
</dbReference>
<sequence length="569" mass="61882">MRIIATAGHVDHGKSTLIRTLTGINPDRWVEEQERGLTIDLGFAHLQLPNGQTVSFIDVPGHVRFISNMLAGVRGIHGCLLVVDAREGWKPQTEEHLRILHMVGVTQGLIALTKIDLCDSDDLELARLDIADHVSGTFLDNAPVIGISAPTGDGIPQLIHALEELAERCDESVDHGRPRLFIDRVFAAKGSGTVVTGTLTDGCLKVGDSILIAPLMFEARIRAIQTLGQAIDQAQPGHRVALNLAGVEHGQLARGDVVIQEGQWFCSPRVDASLNVLKSLKHVVSRRGAFTVHIGSDEIPARVRVLGPESIAPGEQGLIRIHLSRPIPLLPGDRYVLRESGRSETVGGGEILDINPKLPASRATPTRDIQRVINERGWVTSADLRLLTGINVEPMFNNLVVSPQELEKTIAHIESVMATKDPNGVDLASFTEQQRAVISTLTTLSITDGRVRVAGVHDALLEHPIIERLAREACAPNPPTDISPPELRRLAKAGLLFEREGEWFHITALETAQQTARELLAVSAEGFTMSQFREALGVTRKHAVPLASELDARGMTRRRGDLRIAGPKL</sequence>
<dbReference type="SUPFAM" id="SSF50465">
    <property type="entry name" value="EF-Tu/eEF-1alpha/eIF2-gamma C-terminal domain"/>
    <property type="match status" value="1"/>
</dbReference>
<dbReference type="InterPro" id="IPR004161">
    <property type="entry name" value="EFTu-like_2"/>
</dbReference>
<evidence type="ECO:0000256" key="6">
    <source>
        <dbReference type="ARBA" id="ARBA00023134"/>
    </source>
</evidence>
<dbReference type="GO" id="GO:0005829">
    <property type="term" value="C:cytosol"/>
    <property type="evidence" value="ECO:0007669"/>
    <property type="project" value="TreeGrafter"/>
</dbReference>
<dbReference type="GO" id="GO:0003924">
    <property type="term" value="F:GTPase activity"/>
    <property type="evidence" value="ECO:0007669"/>
    <property type="project" value="InterPro"/>
</dbReference>
<dbReference type="PANTHER" id="PTHR43721:SF22">
    <property type="entry name" value="ELONGATION FACTOR TU, MITOCHONDRIAL"/>
    <property type="match status" value="1"/>
</dbReference>
<dbReference type="Gene3D" id="1.10.10.10">
    <property type="entry name" value="Winged helix-like DNA-binding domain superfamily/Winged helix DNA-binding domain"/>
    <property type="match status" value="1"/>
</dbReference>
<dbReference type="Pfam" id="PF25461">
    <property type="entry name" value="Beta-barrel_SelB"/>
    <property type="match status" value="1"/>
</dbReference>
<dbReference type="AlphaFoldDB" id="A0A6J6H5R3"/>
<evidence type="ECO:0000313" key="10">
    <source>
        <dbReference type="EMBL" id="CAB4607803.1"/>
    </source>
</evidence>
<dbReference type="GO" id="GO:0001514">
    <property type="term" value="P:selenocysteine incorporation"/>
    <property type="evidence" value="ECO:0007669"/>
    <property type="project" value="InterPro"/>
</dbReference>
<keyword evidence="6" id="KW-0342">GTP-binding</keyword>
<dbReference type="InterPro" id="IPR015191">
    <property type="entry name" value="SelB_WHD4"/>
</dbReference>
<evidence type="ECO:0000256" key="8">
    <source>
        <dbReference type="ARBA" id="ARBA00031615"/>
    </source>
</evidence>
<dbReference type="GO" id="GO:0003723">
    <property type="term" value="F:RNA binding"/>
    <property type="evidence" value="ECO:0007669"/>
    <property type="project" value="InterPro"/>
</dbReference>
<dbReference type="PRINTS" id="PR00315">
    <property type="entry name" value="ELONGATNFCT"/>
</dbReference>
<dbReference type="SUPFAM" id="SSF50447">
    <property type="entry name" value="Translation proteins"/>
    <property type="match status" value="1"/>
</dbReference>
<dbReference type="GO" id="GO:0005525">
    <property type="term" value="F:GTP binding"/>
    <property type="evidence" value="ECO:0007669"/>
    <property type="project" value="UniProtKB-KW"/>
</dbReference>
<accession>A0A6J6H5R3</accession>
<dbReference type="InterPro" id="IPR050055">
    <property type="entry name" value="EF-Tu_GTPase"/>
</dbReference>
<dbReference type="CDD" id="cd04171">
    <property type="entry name" value="SelB"/>
    <property type="match status" value="1"/>
</dbReference>
<name>A0A6J6H5R3_9ZZZZ</name>
<evidence type="ECO:0000256" key="4">
    <source>
        <dbReference type="ARBA" id="ARBA00022741"/>
    </source>
</evidence>
<dbReference type="Pfam" id="PF09107">
    <property type="entry name" value="WHD_3rd_SelB"/>
    <property type="match status" value="1"/>
</dbReference>
<feature type="domain" description="Tr-type G" evidence="9">
    <location>
        <begin position="1"/>
        <end position="173"/>
    </location>
</feature>
<dbReference type="NCBIfam" id="TIGR00475">
    <property type="entry name" value="selB"/>
    <property type="match status" value="1"/>
</dbReference>
<evidence type="ECO:0000256" key="1">
    <source>
        <dbReference type="ARBA" id="ARBA00004496"/>
    </source>
</evidence>
<dbReference type="InterPro" id="IPR027417">
    <property type="entry name" value="P-loop_NTPase"/>
</dbReference>
<dbReference type="Pfam" id="PF03144">
    <property type="entry name" value="GTP_EFTU_D2"/>
    <property type="match status" value="1"/>
</dbReference>
<evidence type="ECO:0000256" key="7">
    <source>
        <dbReference type="ARBA" id="ARBA00025526"/>
    </source>
</evidence>
<organism evidence="10">
    <name type="scientific">freshwater metagenome</name>
    <dbReference type="NCBI Taxonomy" id="449393"/>
    <lineage>
        <taxon>unclassified sequences</taxon>
        <taxon>metagenomes</taxon>
        <taxon>ecological metagenomes</taxon>
    </lineage>
</organism>
<evidence type="ECO:0000259" key="9">
    <source>
        <dbReference type="PROSITE" id="PS51722"/>
    </source>
</evidence>
<dbReference type="InterPro" id="IPR004535">
    <property type="entry name" value="Transl_elong_SelB"/>
</dbReference>
<dbReference type="SUPFAM" id="SSF52540">
    <property type="entry name" value="P-loop containing nucleoside triphosphate hydrolases"/>
    <property type="match status" value="1"/>
</dbReference>
<dbReference type="Pfam" id="PF00009">
    <property type="entry name" value="GTP_EFTU"/>
    <property type="match status" value="1"/>
</dbReference>
<dbReference type="Gene3D" id="2.40.30.10">
    <property type="entry name" value="Translation factors"/>
    <property type="match status" value="2"/>
</dbReference>
<comment type="subcellular location">
    <subcellularLocation>
        <location evidence="1">Cytoplasm</location>
    </subcellularLocation>
</comment>
<protein>
    <recommendedName>
        <fullName evidence="2">Selenocysteine-specific elongation factor</fullName>
    </recommendedName>
    <alternativeName>
        <fullName evidence="8">SelB translation factor</fullName>
    </alternativeName>
</protein>
<evidence type="ECO:0000256" key="5">
    <source>
        <dbReference type="ARBA" id="ARBA00022917"/>
    </source>
</evidence>
<dbReference type="InterPro" id="IPR057335">
    <property type="entry name" value="Beta-barrel_SelB"/>
</dbReference>
<dbReference type="InterPro" id="IPR036388">
    <property type="entry name" value="WH-like_DNA-bd_sf"/>
</dbReference>
<dbReference type="InterPro" id="IPR000795">
    <property type="entry name" value="T_Tr_GTP-bd_dom"/>
</dbReference>
<dbReference type="EMBL" id="CAEZUK010000212">
    <property type="protein sequence ID" value="CAB4607803.1"/>
    <property type="molecule type" value="Genomic_DNA"/>
</dbReference>
<keyword evidence="3" id="KW-0963">Cytoplasm</keyword>
<reference evidence="10" key="1">
    <citation type="submission" date="2020-05" db="EMBL/GenBank/DDBJ databases">
        <authorList>
            <person name="Chiriac C."/>
            <person name="Salcher M."/>
            <person name="Ghai R."/>
            <person name="Kavagutti S V."/>
        </authorList>
    </citation>
    <scope>NUCLEOTIDE SEQUENCE</scope>
</reference>
<evidence type="ECO:0000256" key="3">
    <source>
        <dbReference type="ARBA" id="ARBA00022490"/>
    </source>
</evidence>
<gene>
    <name evidence="10" type="ORF">UFOPK1820_01161</name>
</gene>
<comment type="function">
    <text evidence="7">Translation factor necessary for the incorporation of selenocysteine into proteins. It probably replaces EF-Tu for the insertion of selenocysteine directed by the UGA codon. SelB binds GTP and GDP.</text>
</comment>
<dbReference type="PANTHER" id="PTHR43721">
    <property type="entry name" value="ELONGATION FACTOR TU-RELATED"/>
    <property type="match status" value="1"/>
</dbReference>
<proteinExistence type="predicted"/>
<evidence type="ECO:0000256" key="2">
    <source>
        <dbReference type="ARBA" id="ARBA00015953"/>
    </source>
</evidence>
<dbReference type="GO" id="GO:0003746">
    <property type="term" value="F:translation elongation factor activity"/>
    <property type="evidence" value="ECO:0007669"/>
    <property type="project" value="InterPro"/>
</dbReference>
<dbReference type="Gene3D" id="3.40.50.300">
    <property type="entry name" value="P-loop containing nucleotide triphosphate hydrolases"/>
    <property type="match status" value="1"/>
</dbReference>
<keyword evidence="4" id="KW-0547">Nucleotide-binding</keyword>